<evidence type="ECO:0000313" key="2">
    <source>
        <dbReference type="Proteomes" id="UP000806285"/>
    </source>
</evidence>
<protein>
    <submittedName>
        <fullName evidence="1">Uncharacterized protein</fullName>
    </submittedName>
</protein>
<proteinExistence type="predicted"/>
<keyword evidence="2" id="KW-1185">Reference proteome</keyword>
<dbReference type="EMBL" id="JADDIV010000005">
    <property type="protein sequence ID" value="MBE7369615.1"/>
    <property type="molecule type" value="Genomic_DNA"/>
</dbReference>
<reference evidence="1 2" key="1">
    <citation type="submission" date="2020-10" db="EMBL/GenBank/DDBJ databases">
        <title>Ramlibacter sp. HM2 16S ribosomal RNA gene Genome sequencing and assembly.</title>
        <authorList>
            <person name="Kang M."/>
        </authorList>
    </citation>
    <scope>NUCLEOTIDE SEQUENCE [LARGE SCALE GENOMIC DNA]</scope>
    <source>
        <strain evidence="1 2">HM2</strain>
    </source>
</reference>
<organism evidence="1 2">
    <name type="scientific">Ramlibacter pallidus</name>
    <dbReference type="NCBI Taxonomy" id="2780087"/>
    <lineage>
        <taxon>Bacteria</taxon>
        <taxon>Pseudomonadati</taxon>
        <taxon>Pseudomonadota</taxon>
        <taxon>Betaproteobacteria</taxon>
        <taxon>Burkholderiales</taxon>
        <taxon>Comamonadaceae</taxon>
        <taxon>Ramlibacter</taxon>
    </lineage>
</organism>
<gene>
    <name evidence="1" type="ORF">IM787_18775</name>
</gene>
<evidence type="ECO:0000313" key="1">
    <source>
        <dbReference type="EMBL" id="MBE7369615.1"/>
    </source>
</evidence>
<sequence>MLTMTLDTIRRVLSLTRRDAADSEGFPASRPAAGNGQGADLIFRLKAWPQLPESGRTAEIYRMLSVMSSQPVTRQWLLARCSMAPRQLDALLEHLVADGALEVIDPALFAGRQPARA</sequence>
<name>A0ABR9S7W5_9BURK</name>
<comment type="caution">
    <text evidence="1">The sequence shown here is derived from an EMBL/GenBank/DDBJ whole genome shotgun (WGS) entry which is preliminary data.</text>
</comment>
<dbReference type="RefSeq" id="WP_193678230.1">
    <property type="nucleotide sequence ID" value="NZ_JADDIV010000005.1"/>
</dbReference>
<accession>A0ABR9S7W5</accession>
<dbReference type="Proteomes" id="UP000806285">
    <property type="component" value="Unassembled WGS sequence"/>
</dbReference>